<proteinExistence type="predicted"/>
<name>A0A6B1G0U4_9CHLR</name>
<evidence type="ECO:0000313" key="3">
    <source>
        <dbReference type="EMBL" id="MYH62090.1"/>
    </source>
</evidence>
<dbReference type="AlphaFoldDB" id="A0A6B1G0U4"/>
<feature type="region of interest" description="Disordered" evidence="1">
    <location>
        <begin position="53"/>
        <end position="75"/>
    </location>
</feature>
<dbReference type="Pfam" id="PF09413">
    <property type="entry name" value="DUF2007"/>
    <property type="match status" value="1"/>
</dbReference>
<comment type="caution">
    <text evidence="3">The sequence shown here is derived from an EMBL/GenBank/DDBJ whole genome shotgun (WGS) entry which is preliminary data.</text>
</comment>
<gene>
    <name evidence="3" type="ORF">F4148_10120</name>
</gene>
<feature type="region of interest" description="Disordered" evidence="1">
    <location>
        <begin position="1"/>
        <end position="33"/>
    </location>
</feature>
<accession>A0A6B1G0U4</accession>
<dbReference type="EMBL" id="VYDA01000367">
    <property type="protein sequence ID" value="MYH62090.1"/>
    <property type="molecule type" value="Genomic_DNA"/>
</dbReference>
<dbReference type="InterPro" id="IPR018551">
    <property type="entry name" value="DUF2007"/>
</dbReference>
<evidence type="ECO:0000259" key="2">
    <source>
        <dbReference type="Pfam" id="PF09413"/>
    </source>
</evidence>
<sequence length="156" mass="16636">MSSTLATGRRRLSAQNERPIPLWAGPPRSPSHDLQECAMTTLASGIHRLWGRQGSRTQAVDTDAESSSATTGGTVSQEPVVVWQAANPMEAQIVRGRLQSAGIPAIVRGESMGRIYGFIYGGLAERDVLVPAPLAASAEELLSEEIHWGLDSEDSA</sequence>
<feature type="compositionally biased region" description="Polar residues" evidence="1">
    <location>
        <begin position="54"/>
        <end position="75"/>
    </location>
</feature>
<reference evidence="3" key="1">
    <citation type="submission" date="2019-09" db="EMBL/GenBank/DDBJ databases">
        <title>Characterisation of the sponge microbiome using genome-centric metagenomics.</title>
        <authorList>
            <person name="Engelberts J.P."/>
            <person name="Robbins S.J."/>
            <person name="De Goeij J.M."/>
            <person name="Aranda M."/>
            <person name="Bell S.C."/>
            <person name="Webster N.S."/>
        </authorList>
    </citation>
    <scope>NUCLEOTIDE SEQUENCE</scope>
    <source>
        <strain evidence="3">SB0675_bin_29</strain>
    </source>
</reference>
<feature type="domain" description="DUF2007" evidence="2">
    <location>
        <begin position="82"/>
        <end position="144"/>
    </location>
</feature>
<protein>
    <submittedName>
        <fullName evidence="3">DUF2007 domain-containing protein</fullName>
    </submittedName>
</protein>
<dbReference type="InterPro" id="IPR011322">
    <property type="entry name" value="N-reg_PII-like_a/b"/>
</dbReference>
<evidence type="ECO:0000256" key="1">
    <source>
        <dbReference type="SAM" id="MobiDB-lite"/>
    </source>
</evidence>
<dbReference type="SUPFAM" id="SSF54913">
    <property type="entry name" value="GlnB-like"/>
    <property type="match status" value="1"/>
</dbReference>
<dbReference type="Gene3D" id="3.30.70.790">
    <property type="entry name" value="UreE, C-terminal domain"/>
    <property type="match status" value="1"/>
</dbReference>
<organism evidence="3">
    <name type="scientific">Caldilineaceae bacterium SB0675_bin_29</name>
    <dbReference type="NCBI Taxonomy" id="2605266"/>
    <lineage>
        <taxon>Bacteria</taxon>
        <taxon>Bacillati</taxon>
        <taxon>Chloroflexota</taxon>
        <taxon>Caldilineae</taxon>
        <taxon>Caldilineales</taxon>
        <taxon>Caldilineaceae</taxon>
    </lineage>
</organism>